<evidence type="ECO:0000256" key="2">
    <source>
        <dbReference type="ARBA" id="ARBA00022741"/>
    </source>
</evidence>
<evidence type="ECO:0000256" key="5">
    <source>
        <dbReference type="SAM" id="MobiDB-lite"/>
    </source>
</evidence>
<evidence type="ECO:0000256" key="1">
    <source>
        <dbReference type="ARBA" id="ARBA00022448"/>
    </source>
</evidence>
<accession>A0A9W9W884</accession>
<organism evidence="6 7">
    <name type="scientific">Penicillium cosmopolitanum</name>
    <dbReference type="NCBI Taxonomy" id="1131564"/>
    <lineage>
        <taxon>Eukaryota</taxon>
        <taxon>Fungi</taxon>
        <taxon>Dikarya</taxon>
        <taxon>Ascomycota</taxon>
        <taxon>Pezizomycotina</taxon>
        <taxon>Eurotiomycetes</taxon>
        <taxon>Eurotiomycetidae</taxon>
        <taxon>Eurotiales</taxon>
        <taxon>Aspergillaceae</taxon>
        <taxon>Penicillium</taxon>
    </lineage>
</organism>
<dbReference type="Gene3D" id="3.40.50.300">
    <property type="entry name" value="P-loop containing nucleotide triphosphate hydrolases"/>
    <property type="match status" value="1"/>
</dbReference>
<dbReference type="SMART" id="SM00175">
    <property type="entry name" value="RAB"/>
    <property type="match status" value="1"/>
</dbReference>
<dbReference type="GO" id="GO:0003924">
    <property type="term" value="F:GTPase activity"/>
    <property type="evidence" value="ECO:0007669"/>
    <property type="project" value="InterPro"/>
</dbReference>
<dbReference type="AlphaFoldDB" id="A0A9W9W884"/>
<sequence>MILLGKQLKIVLVGDARVGKSSWLSQQLEGFYEPEYTPTNGYNSERLDCLTNIGLAQTMIWDISGSNSTAQDRAKWMEDCDAAIIMVDLADRASIENTVSWYKEIISSQKQTLLPVVICSYKAYEKSDKRAIDPAEISWSDELGNTPFFYNISRDINVKPNRMLFNKDIMKPIGWILEQLTGETDVDANFGYVPSRDASPPRPVWPDGISPELAEAASRTLEDDDEENL</sequence>
<reference evidence="6" key="2">
    <citation type="journal article" date="2023" name="IMA Fungus">
        <title>Comparative genomic study of the Penicillium genus elucidates a diverse pangenome and 15 lateral gene transfer events.</title>
        <authorList>
            <person name="Petersen C."/>
            <person name="Sorensen T."/>
            <person name="Nielsen M.R."/>
            <person name="Sondergaard T.E."/>
            <person name="Sorensen J.L."/>
            <person name="Fitzpatrick D.A."/>
            <person name="Frisvad J.C."/>
            <person name="Nielsen K.L."/>
        </authorList>
    </citation>
    <scope>NUCLEOTIDE SEQUENCE</scope>
    <source>
        <strain evidence="6">IBT 29677</strain>
    </source>
</reference>
<dbReference type="Proteomes" id="UP001147747">
    <property type="component" value="Unassembled WGS sequence"/>
</dbReference>
<keyword evidence="1" id="KW-0813">Transport</keyword>
<feature type="region of interest" description="Disordered" evidence="5">
    <location>
        <begin position="193"/>
        <end position="229"/>
    </location>
</feature>
<comment type="caution">
    <text evidence="6">The sequence shown here is derived from an EMBL/GenBank/DDBJ whole genome shotgun (WGS) entry which is preliminary data.</text>
</comment>
<dbReference type="Pfam" id="PF00071">
    <property type="entry name" value="Ras"/>
    <property type="match status" value="1"/>
</dbReference>
<evidence type="ECO:0000256" key="3">
    <source>
        <dbReference type="ARBA" id="ARBA00022927"/>
    </source>
</evidence>
<dbReference type="GO" id="GO:0006606">
    <property type="term" value="P:protein import into nucleus"/>
    <property type="evidence" value="ECO:0007669"/>
    <property type="project" value="TreeGrafter"/>
</dbReference>
<proteinExistence type="predicted"/>
<keyword evidence="4" id="KW-0342">GTP-binding</keyword>
<keyword evidence="7" id="KW-1185">Reference proteome</keyword>
<dbReference type="OrthoDB" id="48625at2759"/>
<dbReference type="GeneID" id="81365627"/>
<evidence type="ECO:0008006" key="8">
    <source>
        <dbReference type="Google" id="ProtNLM"/>
    </source>
</evidence>
<dbReference type="GO" id="GO:0005737">
    <property type="term" value="C:cytoplasm"/>
    <property type="evidence" value="ECO:0007669"/>
    <property type="project" value="TreeGrafter"/>
</dbReference>
<keyword evidence="2" id="KW-0547">Nucleotide-binding</keyword>
<dbReference type="SUPFAM" id="SSF52540">
    <property type="entry name" value="P-loop containing nucleoside triphosphate hydrolases"/>
    <property type="match status" value="1"/>
</dbReference>
<dbReference type="GO" id="GO:0005525">
    <property type="term" value="F:GTP binding"/>
    <property type="evidence" value="ECO:0007669"/>
    <property type="project" value="UniProtKB-KW"/>
</dbReference>
<reference evidence="6" key="1">
    <citation type="submission" date="2022-12" db="EMBL/GenBank/DDBJ databases">
        <authorList>
            <person name="Petersen C."/>
        </authorList>
    </citation>
    <scope>NUCLEOTIDE SEQUENCE</scope>
    <source>
        <strain evidence="6">IBT 29677</strain>
    </source>
</reference>
<name>A0A9W9W884_9EURO</name>
<gene>
    <name evidence="6" type="ORF">N7509_002010</name>
</gene>
<dbReference type="PANTHER" id="PTHR24071:SF0">
    <property type="entry name" value="GTP-BINDING NUCLEAR PROTEIN RAN"/>
    <property type="match status" value="1"/>
</dbReference>
<dbReference type="RefSeq" id="XP_056492442.1">
    <property type="nucleotide sequence ID" value="XM_056626647.1"/>
</dbReference>
<dbReference type="SMART" id="SM00176">
    <property type="entry name" value="RAN"/>
    <property type="match status" value="1"/>
</dbReference>
<dbReference type="GO" id="GO:0000054">
    <property type="term" value="P:ribosomal subunit export from nucleus"/>
    <property type="evidence" value="ECO:0007669"/>
    <property type="project" value="TreeGrafter"/>
</dbReference>
<evidence type="ECO:0000313" key="6">
    <source>
        <dbReference type="EMBL" id="KAJ5408127.1"/>
    </source>
</evidence>
<protein>
    <recommendedName>
        <fullName evidence="8">P-loop containing nucleoside triphosphate hydrolase protein</fullName>
    </recommendedName>
</protein>
<evidence type="ECO:0000313" key="7">
    <source>
        <dbReference type="Proteomes" id="UP001147747"/>
    </source>
</evidence>
<dbReference type="InterPro" id="IPR002041">
    <property type="entry name" value="Ran_GTPase"/>
</dbReference>
<dbReference type="GO" id="GO:0005634">
    <property type="term" value="C:nucleus"/>
    <property type="evidence" value="ECO:0007669"/>
    <property type="project" value="TreeGrafter"/>
</dbReference>
<dbReference type="InterPro" id="IPR027417">
    <property type="entry name" value="P-loop_NTPase"/>
</dbReference>
<dbReference type="InterPro" id="IPR001806">
    <property type="entry name" value="Small_GTPase"/>
</dbReference>
<dbReference type="PANTHER" id="PTHR24071">
    <property type="entry name" value="RAN GTPASE"/>
    <property type="match status" value="1"/>
</dbReference>
<keyword evidence="3" id="KW-0653">Protein transport</keyword>
<evidence type="ECO:0000256" key="4">
    <source>
        <dbReference type="ARBA" id="ARBA00023134"/>
    </source>
</evidence>
<dbReference type="EMBL" id="JAPZBU010000004">
    <property type="protein sequence ID" value="KAJ5408127.1"/>
    <property type="molecule type" value="Genomic_DNA"/>
</dbReference>